<comment type="caution">
    <text evidence="3">The sequence shown here is derived from an EMBL/GenBank/DDBJ whole genome shotgun (WGS) entry which is preliminary data.</text>
</comment>
<dbReference type="EMBL" id="JAMFMA010000002">
    <property type="protein sequence ID" value="MCL6273669.1"/>
    <property type="molecule type" value="Genomic_DNA"/>
</dbReference>
<keyword evidence="1" id="KW-0732">Signal</keyword>
<protein>
    <recommendedName>
        <fullName evidence="2">PDZ domain-containing protein</fullName>
    </recommendedName>
</protein>
<feature type="chain" id="PRO_5047017996" description="PDZ domain-containing protein" evidence="1">
    <location>
        <begin position="20"/>
        <end position="560"/>
    </location>
</feature>
<dbReference type="SUPFAM" id="SSF50156">
    <property type="entry name" value="PDZ domain-like"/>
    <property type="match status" value="1"/>
</dbReference>
<evidence type="ECO:0000259" key="2">
    <source>
        <dbReference type="PROSITE" id="PS50106"/>
    </source>
</evidence>
<accession>A0ABT0PQM0</accession>
<reference evidence="3 4" key="1">
    <citation type="submission" date="2022-05" db="EMBL/GenBank/DDBJ databases">
        <authorList>
            <person name="Park J.-S."/>
        </authorList>
    </citation>
    <scope>NUCLEOTIDE SEQUENCE [LARGE SCALE GENOMIC DNA]</scope>
    <source>
        <strain evidence="3 4">2012CJ35-5</strain>
    </source>
</reference>
<dbReference type="SUPFAM" id="SSF55486">
    <property type="entry name" value="Metalloproteases ('zincins'), catalytic domain"/>
    <property type="match status" value="1"/>
</dbReference>
<keyword evidence="4" id="KW-1185">Reference proteome</keyword>
<proteinExistence type="predicted"/>
<dbReference type="InterPro" id="IPR036034">
    <property type="entry name" value="PDZ_sf"/>
</dbReference>
<dbReference type="Proteomes" id="UP001203607">
    <property type="component" value="Unassembled WGS sequence"/>
</dbReference>
<dbReference type="RefSeq" id="WP_249656861.1">
    <property type="nucleotide sequence ID" value="NZ_JAMFMA010000002.1"/>
</dbReference>
<dbReference type="InterPro" id="IPR027268">
    <property type="entry name" value="Peptidase_M4/M1_CTD_sf"/>
</dbReference>
<dbReference type="PROSITE" id="PS50106">
    <property type="entry name" value="PDZ"/>
    <property type="match status" value="1"/>
</dbReference>
<dbReference type="InterPro" id="IPR001478">
    <property type="entry name" value="PDZ"/>
</dbReference>
<feature type="domain" description="PDZ" evidence="2">
    <location>
        <begin position="463"/>
        <end position="512"/>
    </location>
</feature>
<dbReference type="PROSITE" id="PS51257">
    <property type="entry name" value="PROKAR_LIPOPROTEIN"/>
    <property type="match status" value="1"/>
</dbReference>
<gene>
    <name evidence="3" type="ORF">M3P19_06590</name>
</gene>
<organism evidence="3 4">
    <name type="scientific">Flagellimonas spongiicola</name>
    <dbReference type="NCBI Taxonomy" id="2942208"/>
    <lineage>
        <taxon>Bacteria</taxon>
        <taxon>Pseudomonadati</taxon>
        <taxon>Bacteroidota</taxon>
        <taxon>Flavobacteriia</taxon>
        <taxon>Flavobacteriales</taxon>
        <taxon>Flavobacteriaceae</taxon>
        <taxon>Flagellimonas</taxon>
    </lineage>
</organism>
<dbReference type="Pfam" id="PF01433">
    <property type="entry name" value="Peptidase_M1"/>
    <property type="match status" value="1"/>
</dbReference>
<dbReference type="InterPro" id="IPR014782">
    <property type="entry name" value="Peptidase_M1_dom"/>
</dbReference>
<evidence type="ECO:0000313" key="4">
    <source>
        <dbReference type="Proteomes" id="UP001203607"/>
    </source>
</evidence>
<evidence type="ECO:0000256" key="1">
    <source>
        <dbReference type="SAM" id="SignalP"/>
    </source>
</evidence>
<sequence>MYRSIGALLVVLLVLVSCSNPNPNQIDYNITVTHKDSIDQLKVEMKFMPSQDGITILEYPNSAWGQEELHNAIKEMALEKVSGTIEVNKDSGWIVLNHPENLKELHFRYVLQQDFEKPITSRKTYRPIIQPTYFHLFSHNLFMVPKSAGESLDLVINWNGLGPKDVIQNSFGSQQKTQHLKTLPKQEFLEAIFVGGDFEVNAIPIKDNTVYLATRGEWVPFTVGDMKAILKETIIAQRDFWNDHTQEYFTVTMQPIYTPNGSSYQGTGITNSFATSFSNNEFMEVEQMVHLFNHELMHNWIGSIIKNENEEEQYWFSEGFTEYYAFKNIAKNNINEAGSTHFINEMNSIIRKLYNSPVFLAPNSEINYENFWASRDYANLPYYRGAVFAFYLDLEIRRLTDGEKSLDVVMHQILEDAREKDQKLNHDYFLSVMKPILGEQFQEFFNKHIENGEPLPLGDLFNKLAVDFSPQSDVFELGFTFNEEHKVISNVIEGSTAYMAGIRNGDKVISSNIWYGDIERNAEIGIERNGSTQNFSFLPVKKGPVPQIQNTDENLTKLGF</sequence>
<evidence type="ECO:0000313" key="3">
    <source>
        <dbReference type="EMBL" id="MCL6273669.1"/>
    </source>
</evidence>
<feature type="signal peptide" evidence="1">
    <location>
        <begin position="1"/>
        <end position="19"/>
    </location>
</feature>
<name>A0ABT0PQM0_9FLAO</name>
<dbReference type="Gene3D" id="1.10.390.10">
    <property type="entry name" value="Neutral Protease Domain 2"/>
    <property type="match status" value="1"/>
</dbReference>